<dbReference type="Pfam" id="PF18962">
    <property type="entry name" value="Por_Secre_tail"/>
    <property type="match status" value="1"/>
</dbReference>
<name>A0A7V4WVX1_CALAY</name>
<evidence type="ECO:0000259" key="2">
    <source>
        <dbReference type="Pfam" id="PF18962"/>
    </source>
</evidence>
<sequence>MISTIKTILIILLVLPVFLRAYQTAGTDSTVDVLTWNIENFPLNGQTTIDETAQIISDLDVDLIGVQEIASVDDFNTLLQQLPGWNGILSPHEYSDGSYQKVGLLYKEAVVTVNSWQLLFEDDTYSFPRPPMEFFIDTQEGGNSFDFRLIVVHLKAYSDEDSEARRRSAIQKLKDYIDSEKANGTEKDFILLGDFNDLLEDPPEDNVFTVMYDDTANYEFLTDPLVSFRGSYIGYNEPNLIDHIITTDEALDEYGKQGWCDVLYLDDENSAYSSDVSDHRPVYARFSFENDYTALRGLHQNFGQKKNKTYKVQGVVTIAAGIFSDTYTSVYIQDESPGGMNIYYGGRVVDEFLRASRVEVTGELTAYNGLHQIKLHGLRVLFENQPLPDSLSITTVSINDTSSEQGRWVSVRGVIESISEGPHINMMINDGSGAGKVYFDPDAGLDVSMFSVGETIRVNGVKTVYNYEGQVQPGYQDDIEKVQPSAITRTQPRLFANRLWGNYPNPFNPITTISYQLSALSDVELTVYNVLGQKVTTLVNKEQTAGSYRLRWNAGNLPGGIYFYRLNINGRMIDARKMILLR</sequence>
<dbReference type="CDD" id="cd10283">
    <property type="entry name" value="MnuA_DNase1-like"/>
    <property type="match status" value="1"/>
</dbReference>
<dbReference type="InterPro" id="IPR005135">
    <property type="entry name" value="Endo/exonuclease/phosphatase"/>
</dbReference>
<proteinExistence type="predicted"/>
<dbReference type="Pfam" id="PF03372">
    <property type="entry name" value="Exo_endo_phos"/>
    <property type="match status" value="1"/>
</dbReference>
<dbReference type="GO" id="GO:0003824">
    <property type="term" value="F:catalytic activity"/>
    <property type="evidence" value="ECO:0007669"/>
    <property type="project" value="InterPro"/>
</dbReference>
<organism evidence="3">
    <name type="scientific">Caldithrix abyssi</name>
    <dbReference type="NCBI Taxonomy" id="187145"/>
    <lineage>
        <taxon>Bacteria</taxon>
        <taxon>Pseudomonadati</taxon>
        <taxon>Calditrichota</taxon>
        <taxon>Calditrichia</taxon>
        <taxon>Calditrichales</taxon>
        <taxon>Calditrichaceae</taxon>
        <taxon>Caldithrix</taxon>
    </lineage>
</organism>
<dbReference type="NCBIfam" id="TIGR04183">
    <property type="entry name" value="Por_Secre_tail"/>
    <property type="match status" value="1"/>
</dbReference>
<dbReference type="InterPro" id="IPR026444">
    <property type="entry name" value="Secre_tail"/>
</dbReference>
<dbReference type="SUPFAM" id="SSF56219">
    <property type="entry name" value="DNase I-like"/>
    <property type="match status" value="1"/>
</dbReference>
<gene>
    <name evidence="3" type="ORF">ENK44_13125</name>
</gene>
<feature type="domain" description="Secretion system C-terminal sorting" evidence="2">
    <location>
        <begin position="503"/>
        <end position="579"/>
    </location>
</feature>
<dbReference type="Gene3D" id="2.60.40.4070">
    <property type="match status" value="1"/>
</dbReference>
<protein>
    <submittedName>
        <fullName evidence="3">T9SS type A sorting domain-containing protein</fullName>
    </submittedName>
</protein>
<dbReference type="Proteomes" id="UP000885779">
    <property type="component" value="Unassembled WGS sequence"/>
</dbReference>
<reference evidence="3" key="1">
    <citation type="journal article" date="2020" name="mSystems">
        <title>Genome- and Community-Level Interaction Insights into Carbon Utilization and Element Cycling Functions of Hydrothermarchaeota in Hydrothermal Sediment.</title>
        <authorList>
            <person name="Zhou Z."/>
            <person name="Liu Y."/>
            <person name="Xu W."/>
            <person name="Pan J."/>
            <person name="Luo Z.H."/>
            <person name="Li M."/>
        </authorList>
    </citation>
    <scope>NUCLEOTIDE SEQUENCE [LARGE SCALE GENOMIC DNA]</scope>
    <source>
        <strain evidence="3">HyVt-577</strain>
    </source>
</reference>
<comment type="caution">
    <text evidence="3">The sequence shown here is derived from an EMBL/GenBank/DDBJ whole genome shotgun (WGS) entry which is preliminary data.</text>
</comment>
<dbReference type="EMBL" id="DRQG01000118">
    <property type="protein sequence ID" value="HGY56645.1"/>
    <property type="molecule type" value="Genomic_DNA"/>
</dbReference>
<feature type="domain" description="Endonuclease/exonuclease/phosphatase" evidence="1">
    <location>
        <begin position="34"/>
        <end position="279"/>
    </location>
</feature>
<evidence type="ECO:0000313" key="3">
    <source>
        <dbReference type="EMBL" id="HGY56645.1"/>
    </source>
</evidence>
<accession>A0A7V4WVX1</accession>
<dbReference type="Gene3D" id="3.60.10.10">
    <property type="entry name" value="Endonuclease/exonuclease/phosphatase"/>
    <property type="match status" value="1"/>
</dbReference>
<dbReference type="InterPro" id="IPR036691">
    <property type="entry name" value="Endo/exonu/phosph_ase_sf"/>
</dbReference>
<evidence type="ECO:0000259" key="1">
    <source>
        <dbReference type="Pfam" id="PF03372"/>
    </source>
</evidence>
<dbReference type="AlphaFoldDB" id="A0A7V4WVX1"/>